<dbReference type="RefSeq" id="WP_386053451.1">
    <property type="nucleotide sequence ID" value="NZ_JBHTKH010000009.1"/>
</dbReference>
<evidence type="ECO:0000313" key="2">
    <source>
        <dbReference type="EMBL" id="MFD1055419.1"/>
    </source>
</evidence>
<protein>
    <submittedName>
        <fullName evidence="2">Uncharacterized protein</fullName>
    </submittedName>
</protein>
<comment type="caution">
    <text evidence="2">The sequence shown here is derived from an EMBL/GenBank/DDBJ whole genome shotgun (WGS) entry which is preliminary data.</text>
</comment>
<evidence type="ECO:0000313" key="3">
    <source>
        <dbReference type="Proteomes" id="UP001597046"/>
    </source>
</evidence>
<organism evidence="2 3">
    <name type="scientific">Terrabacter terrigena</name>
    <dbReference type="NCBI Taxonomy" id="574718"/>
    <lineage>
        <taxon>Bacteria</taxon>
        <taxon>Bacillati</taxon>
        <taxon>Actinomycetota</taxon>
        <taxon>Actinomycetes</taxon>
        <taxon>Micrococcales</taxon>
        <taxon>Intrasporangiaceae</taxon>
        <taxon>Terrabacter</taxon>
    </lineage>
</organism>
<name>A0ABW3N113_9MICO</name>
<reference evidence="3" key="1">
    <citation type="journal article" date="2019" name="Int. J. Syst. Evol. Microbiol.">
        <title>The Global Catalogue of Microorganisms (GCM) 10K type strain sequencing project: providing services to taxonomists for standard genome sequencing and annotation.</title>
        <authorList>
            <consortium name="The Broad Institute Genomics Platform"/>
            <consortium name="The Broad Institute Genome Sequencing Center for Infectious Disease"/>
            <person name="Wu L."/>
            <person name="Ma J."/>
        </authorList>
    </citation>
    <scope>NUCLEOTIDE SEQUENCE [LARGE SCALE GENOMIC DNA]</scope>
    <source>
        <strain evidence="3">CCUG 57508</strain>
    </source>
</reference>
<dbReference type="EMBL" id="JBHTKH010000009">
    <property type="protein sequence ID" value="MFD1055419.1"/>
    <property type="molecule type" value="Genomic_DNA"/>
</dbReference>
<evidence type="ECO:0000256" key="1">
    <source>
        <dbReference type="SAM" id="MobiDB-lite"/>
    </source>
</evidence>
<dbReference type="SUPFAM" id="SSF54001">
    <property type="entry name" value="Cysteine proteinases"/>
    <property type="match status" value="1"/>
</dbReference>
<feature type="region of interest" description="Disordered" evidence="1">
    <location>
        <begin position="1"/>
        <end position="28"/>
    </location>
</feature>
<dbReference type="Proteomes" id="UP001597046">
    <property type="component" value="Unassembled WGS sequence"/>
</dbReference>
<proteinExistence type="predicted"/>
<sequence>MTHALGRKVNHDPRSLDYPASYAGTHRPVTHRTYGPVLDQGNLHAQGIRAPGGEDALGSCVLNAAAHALNTAGSHRKGQRLMREQDAVDWYGPTTASDPFSGTYPPDDTGTDANSAAKYLRNQGRITSWSHAFGLEQLLGALQLKPVMLGISWHQSMFRPDKDGFVHPDGNVVGGHETLIRGDDADHSVLVRNSWGSSWGLRGHYRLTYSDLAALLADGGDAVVLNV</sequence>
<keyword evidence="3" id="KW-1185">Reference proteome</keyword>
<dbReference type="InterPro" id="IPR038765">
    <property type="entry name" value="Papain-like_cys_pep_sf"/>
</dbReference>
<gene>
    <name evidence="2" type="ORF">ACFQ2V_13980</name>
</gene>
<accession>A0ABW3N113</accession>
<dbReference type="Gene3D" id="3.90.70.10">
    <property type="entry name" value="Cysteine proteinases"/>
    <property type="match status" value="1"/>
</dbReference>